<reference evidence="3 4" key="1">
    <citation type="submission" date="2021-04" db="EMBL/GenBank/DDBJ databases">
        <authorList>
            <person name="Bliznina A."/>
        </authorList>
    </citation>
    <scope>NUCLEOTIDE SEQUENCE [LARGE SCALE GENOMIC DNA]</scope>
</reference>
<evidence type="ECO:0000313" key="3">
    <source>
        <dbReference type="EMBL" id="CAG5104295.1"/>
    </source>
</evidence>
<dbReference type="Proteomes" id="UP001158576">
    <property type="component" value="Chromosome 1"/>
</dbReference>
<dbReference type="InterPro" id="IPR005552">
    <property type="entry name" value="Scramblase"/>
</dbReference>
<organism evidence="3 4">
    <name type="scientific">Oikopleura dioica</name>
    <name type="common">Tunicate</name>
    <dbReference type="NCBI Taxonomy" id="34765"/>
    <lineage>
        <taxon>Eukaryota</taxon>
        <taxon>Metazoa</taxon>
        <taxon>Chordata</taxon>
        <taxon>Tunicata</taxon>
        <taxon>Appendicularia</taxon>
        <taxon>Copelata</taxon>
        <taxon>Oikopleuridae</taxon>
        <taxon>Oikopleura</taxon>
    </lineage>
</organism>
<keyword evidence="2" id="KW-0106">Calcium</keyword>
<dbReference type="PANTHER" id="PTHR23248">
    <property type="entry name" value="PHOSPHOLIPID SCRAMBLASE-RELATED"/>
    <property type="match status" value="1"/>
</dbReference>
<evidence type="ECO:0000256" key="2">
    <source>
        <dbReference type="RuleBase" id="RU363116"/>
    </source>
</evidence>
<comment type="cofactor">
    <cofactor evidence="2">
        <name>Ca(2+)</name>
        <dbReference type="ChEBI" id="CHEBI:29108"/>
    </cofactor>
</comment>
<accession>A0ABN7SQX7</accession>
<proteinExistence type="inferred from homology"/>
<keyword evidence="4" id="KW-1185">Reference proteome</keyword>
<name>A0ABN7SQX7_OIKDI</name>
<dbReference type="EMBL" id="OU015566">
    <property type="protein sequence ID" value="CAG5104295.1"/>
    <property type="molecule type" value="Genomic_DNA"/>
</dbReference>
<gene>
    <name evidence="3" type="ORF">OKIOD_LOCUS9948</name>
</gene>
<dbReference type="Pfam" id="PF03803">
    <property type="entry name" value="Scramblase"/>
    <property type="match status" value="1"/>
</dbReference>
<keyword evidence="2" id="KW-0564">Palmitate</keyword>
<evidence type="ECO:0000256" key="1">
    <source>
        <dbReference type="ARBA" id="ARBA00005350"/>
    </source>
</evidence>
<dbReference type="PANTHER" id="PTHR23248:SF9">
    <property type="entry name" value="PHOSPHOLIPID SCRAMBLASE"/>
    <property type="match status" value="1"/>
</dbReference>
<comment type="similarity">
    <text evidence="1 2">Belongs to the phospholipid scramblase family.</text>
</comment>
<keyword evidence="2" id="KW-0449">Lipoprotein</keyword>
<comment type="function">
    <text evidence="2">May mediate accelerated ATP-independent bidirectional transbilayer migration of phospholipids upon binding calcium ions that results in a loss of phospholipid asymmetry in the plasma membrane.</text>
</comment>
<evidence type="ECO:0000313" key="4">
    <source>
        <dbReference type="Proteomes" id="UP001158576"/>
    </source>
</evidence>
<sequence>MDVTTGGHIVGKIRQKADCSRPVFSIQNAYDQEVLRIVGPMVTINCCSNVEFEVVTADDIVVGKVSKLWSGMAQEMFTDSDNFGINFPIDLDVNIKLTLMASVFLIVNMKQMIMNLDILELFLDLSGAAIVWFIAKMFYEFRHSSKIKELKLKFELDIVEADYKQAKHMQDFYREQYDKLFERKMAPAEPPRRYQRLETVSFGDLGQPRDAGD</sequence>
<protein>
    <recommendedName>
        <fullName evidence="2">Phospholipid scramblase</fullName>
    </recommendedName>
</protein>